<feature type="transmembrane region" description="Helical" evidence="2">
    <location>
        <begin position="99"/>
        <end position="118"/>
    </location>
</feature>
<evidence type="ECO:0000256" key="1">
    <source>
        <dbReference type="SAM" id="Coils"/>
    </source>
</evidence>
<organism evidence="4 5">
    <name type="scientific">Brevundimonas terrae</name>
    <dbReference type="NCBI Taxonomy" id="363631"/>
    <lineage>
        <taxon>Bacteria</taxon>
        <taxon>Pseudomonadati</taxon>
        <taxon>Pseudomonadota</taxon>
        <taxon>Alphaproteobacteria</taxon>
        <taxon>Caulobacterales</taxon>
        <taxon>Caulobacteraceae</taxon>
        <taxon>Brevundimonas</taxon>
    </lineage>
</organism>
<feature type="domain" description="DUF883" evidence="3">
    <location>
        <begin position="92"/>
        <end position="120"/>
    </location>
</feature>
<keyword evidence="2" id="KW-0812">Transmembrane</keyword>
<protein>
    <recommendedName>
        <fullName evidence="3">DUF883 domain-containing protein</fullName>
    </recommendedName>
</protein>
<gene>
    <name evidence="4" type="ORF">GCM10009093_04250</name>
</gene>
<dbReference type="Gene3D" id="1.20.120.20">
    <property type="entry name" value="Apolipoprotein"/>
    <property type="match status" value="1"/>
</dbReference>
<evidence type="ECO:0000313" key="4">
    <source>
        <dbReference type="EMBL" id="GAA0380416.1"/>
    </source>
</evidence>
<evidence type="ECO:0000313" key="5">
    <source>
        <dbReference type="Proteomes" id="UP001500791"/>
    </source>
</evidence>
<comment type="caution">
    <text evidence="4">The sequence shown here is derived from an EMBL/GenBank/DDBJ whole genome shotgun (WGS) entry which is preliminary data.</text>
</comment>
<keyword evidence="1" id="KW-0175">Coiled coil</keyword>
<sequence>MATSKTREAIKDDLKTLKEDVVTLKDDVKLGAREEAANLKAKAAEARAAAKIKAEELKGKAGEYYATARERGQEYYGEAQDRFDDAQRYVTERVQERPLQSTAIALGVGVVIGLLLAGRRN</sequence>
<keyword evidence="2" id="KW-1133">Transmembrane helix</keyword>
<dbReference type="RefSeq" id="WP_167175897.1">
    <property type="nucleotide sequence ID" value="NZ_BAAAEJ010000003.1"/>
</dbReference>
<keyword evidence="2" id="KW-0472">Membrane</keyword>
<dbReference type="Pfam" id="PF19029">
    <property type="entry name" value="DUF883_C"/>
    <property type="match status" value="1"/>
</dbReference>
<dbReference type="InterPro" id="IPR043605">
    <property type="entry name" value="DUF883_C"/>
</dbReference>
<dbReference type="Proteomes" id="UP001500791">
    <property type="component" value="Unassembled WGS sequence"/>
</dbReference>
<reference evidence="4 5" key="1">
    <citation type="journal article" date="2019" name="Int. J. Syst. Evol. Microbiol.">
        <title>The Global Catalogue of Microorganisms (GCM) 10K type strain sequencing project: providing services to taxonomists for standard genome sequencing and annotation.</title>
        <authorList>
            <consortium name="The Broad Institute Genomics Platform"/>
            <consortium name="The Broad Institute Genome Sequencing Center for Infectious Disease"/>
            <person name="Wu L."/>
            <person name="Ma J."/>
        </authorList>
    </citation>
    <scope>NUCLEOTIDE SEQUENCE [LARGE SCALE GENOMIC DNA]</scope>
    <source>
        <strain evidence="4 5">JCM 13476</strain>
    </source>
</reference>
<accession>A0ABN0Y1W3</accession>
<dbReference type="EMBL" id="BAAAEJ010000003">
    <property type="protein sequence ID" value="GAA0380416.1"/>
    <property type="molecule type" value="Genomic_DNA"/>
</dbReference>
<evidence type="ECO:0000256" key="2">
    <source>
        <dbReference type="SAM" id="Phobius"/>
    </source>
</evidence>
<feature type="coiled-coil region" evidence="1">
    <location>
        <begin position="7"/>
        <end position="60"/>
    </location>
</feature>
<proteinExistence type="predicted"/>
<name>A0ABN0Y1W3_9CAUL</name>
<keyword evidence="5" id="KW-1185">Reference proteome</keyword>
<evidence type="ECO:0000259" key="3">
    <source>
        <dbReference type="Pfam" id="PF19029"/>
    </source>
</evidence>